<proteinExistence type="predicted"/>
<evidence type="ECO:0000313" key="2">
    <source>
        <dbReference type="Proteomes" id="UP000184383"/>
    </source>
</evidence>
<reference evidence="2" key="1">
    <citation type="journal article" date="2017" name="Genome Biol.">
        <title>Comparative genomics reveals high biological diversity and specific adaptations in the industrially and medically important fungal genus Aspergillus.</title>
        <authorList>
            <person name="de Vries R.P."/>
            <person name="Riley R."/>
            <person name="Wiebenga A."/>
            <person name="Aguilar-Osorio G."/>
            <person name="Amillis S."/>
            <person name="Uchima C.A."/>
            <person name="Anderluh G."/>
            <person name="Asadollahi M."/>
            <person name="Askin M."/>
            <person name="Barry K."/>
            <person name="Battaglia E."/>
            <person name="Bayram O."/>
            <person name="Benocci T."/>
            <person name="Braus-Stromeyer S.A."/>
            <person name="Caldana C."/>
            <person name="Canovas D."/>
            <person name="Cerqueira G.C."/>
            <person name="Chen F."/>
            <person name="Chen W."/>
            <person name="Choi C."/>
            <person name="Clum A."/>
            <person name="Dos Santos R.A."/>
            <person name="Damasio A.R."/>
            <person name="Diallinas G."/>
            <person name="Emri T."/>
            <person name="Fekete E."/>
            <person name="Flipphi M."/>
            <person name="Freyberg S."/>
            <person name="Gallo A."/>
            <person name="Gournas C."/>
            <person name="Habgood R."/>
            <person name="Hainaut M."/>
            <person name="Harispe M.L."/>
            <person name="Henrissat B."/>
            <person name="Hilden K.S."/>
            <person name="Hope R."/>
            <person name="Hossain A."/>
            <person name="Karabika E."/>
            <person name="Karaffa L."/>
            <person name="Karanyi Z."/>
            <person name="Krasevec N."/>
            <person name="Kuo A."/>
            <person name="Kusch H."/>
            <person name="LaButti K."/>
            <person name="Lagendijk E.L."/>
            <person name="Lapidus A."/>
            <person name="Levasseur A."/>
            <person name="Lindquist E."/>
            <person name="Lipzen A."/>
            <person name="Logrieco A.F."/>
            <person name="MacCabe A."/>
            <person name="Maekelae M.R."/>
            <person name="Malavazi I."/>
            <person name="Melin P."/>
            <person name="Meyer V."/>
            <person name="Mielnichuk N."/>
            <person name="Miskei M."/>
            <person name="Molnar A.P."/>
            <person name="Mule G."/>
            <person name="Ngan C.Y."/>
            <person name="Orejas M."/>
            <person name="Orosz E."/>
            <person name="Ouedraogo J.P."/>
            <person name="Overkamp K.M."/>
            <person name="Park H.-S."/>
            <person name="Perrone G."/>
            <person name="Piumi F."/>
            <person name="Punt P.J."/>
            <person name="Ram A.F."/>
            <person name="Ramon A."/>
            <person name="Rauscher S."/>
            <person name="Record E."/>
            <person name="Riano-Pachon D.M."/>
            <person name="Robert V."/>
            <person name="Roehrig J."/>
            <person name="Ruller R."/>
            <person name="Salamov A."/>
            <person name="Salih N.S."/>
            <person name="Samson R.A."/>
            <person name="Sandor E."/>
            <person name="Sanguinetti M."/>
            <person name="Schuetze T."/>
            <person name="Sepcic K."/>
            <person name="Shelest E."/>
            <person name="Sherlock G."/>
            <person name="Sophianopoulou V."/>
            <person name="Squina F.M."/>
            <person name="Sun H."/>
            <person name="Susca A."/>
            <person name="Todd R.B."/>
            <person name="Tsang A."/>
            <person name="Unkles S.E."/>
            <person name="van de Wiele N."/>
            <person name="van Rossen-Uffink D."/>
            <person name="Oliveira J.V."/>
            <person name="Vesth T.C."/>
            <person name="Visser J."/>
            <person name="Yu J.-H."/>
            <person name="Zhou M."/>
            <person name="Andersen M.R."/>
            <person name="Archer D.B."/>
            <person name="Baker S.E."/>
            <person name="Benoit I."/>
            <person name="Brakhage A.A."/>
            <person name="Braus G.H."/>
            <person name="Fischer R."/>
            <person name="Frisvad J.C."/>
            <person name="Goldman G.H."/>
            <person name="Houbraken J."/>
            <person name="Oakley B."/>
            <person name="Pocsi I."/>
            <person name="Scazzocchio C."/>
            <person name="Seiboth B."/>
            <person name="vanKuyk P.A."/>
            <person name="Wortman J."/>
            <person name="Dyer P.S."/>
            <person name="Grigoriev I.V."/>
        </authorList>
    </citation>
    <scope>NUCLEOTIDE SEQUENCE [LARGE SCALE GENOMIC DNA]</scope>
    <source>
        <strain evidence="2">DTO 134E9</strain>
    </source>
</reference>
<dbReference type="SUPFAM" id="SSF75304">
    <property type="entry name" value="Amidase signature (AS) enzymes"/>
    <property type="match status" value="1"/>
</dbReference>
<dbReference type="STRING" id="1073089.A0A1L9S401"/>
<evidence type="ECO:0000313" key="1">
    <source>
        <dbReference type="EMBL" id="OJJ41890.1"/>
    </source>
</evidence>
<sequence length="154" mass="17094">MWDVGSKVDITQYQEVSRRIAVFRIWFTNKYMHTDSRPSIFILPISEVAPNYRDVYPGVPKEPSTGLRTTYLSPALGAPELAIPIGQLPYQSRITRKTESLPVLAALMSPPGSDLDLVRIALEYLEKIPLPTKVHTGKLMFSGIASVSEGPLPL</sequence>
<dbReference type="GeneID" id="63749090"/>
<dbReference type="EMBL" id="KV878209">
    <property type="protein sequence ID" value="OJJ41890.1"/>
    <property type="molecule type" value="Genomic_DNA"/>
</dbReference>
<name>A0A1L9S401_ASPWE</name>
<dbReference type="Proteomes" id="UP000184383">
    <property type="component" value="Unassembled WGS sequence"/>
</dbReference>
<keyword evidence="2" id="KW-1185">Reference proteome</keyword>
<gene>
    <name evidence="1" type="ORF">ASPWEDRAFT_292279</name>
</gene>
<dbReference type="AlphaFoldDB" id="A0A1L9S401"/>
<protein>
    <submittedName>
        <fullName evidence="1">Uncharacterized protein</fullName>
    </submittedName>
</protein>
<dbReference type="RefSeq" id="XP_040695566.1">
    <property type="nucleotide sequence ID" value="XM_040833242.1"/>
</dbReference>
<organism evidence="1 2">
    <name type="scientific">Aspergillus wentii DTO 134E9</name>
    <dbReference type="NCBI Taxonomy" id="1073089"/>
    <lineage>
        <taxon>Eukaryota</taxon>
        <taxon>Fungi</taxon>
        <taxon>Dikarya</taxon>
        <taxon>Ascomycota</taxon>
        <taxon>Pezizomycotina</taxon>
        <taxon>Eurotiomycetes</taxon>
        <taxon>Eurotiomycetidae</taxon>
        <taxon>Eurotiales</taxon>
        <taxon>Aspergillaceae</taxon>
        <taxon>Aspergillus</taxon>
        <taxon>Aspergillus subgen. Cremei</taxon>
    </lineage>
</organism>
<dbReference type="OrthoDB" id="4347796at2759"/>
<dbReference type="VEuPathDB" id="FungiDB:ASPWEDRAFT_292279"/>
<accession>A0A1L9S401</accession>
<dbReference type="InterPro" id="IPR036928">
    <property type="entry name" value="AS_sf"/>
</dbReference>